<accession>A0A1G1X4F7</accession>
<dbReference type="CDD" id="cd00093">
    <property type="entry name" value="HTH_XRE"/>
    <property type="match status" value="1"/>
</dbReference>
<dbReference type="SUPFAM" id="SSF47413">
    <property type="entry name" value="lambda repressor-like DNA-binding domains"/>
    <property type="match status" value="1"/>
</dbReference>
<dbReference type="Gene3D" id="1.10.260.40">
    <property type="entry name" value="lambda repressor-like DNA-binding domains"/>
    <property type="match status" value="1"/>
</dbReference>
<evidence type="ECO:0000256" key="1">
    <source>
        <dbReference type="ARBA" id="ARBA00023125"/>
    </source>
</evidence>
<dbReference type="InterPro" id="IPR025272">
    <property type="entry name" value="SocA_Panacea"/>
</dbReference>
<evidence type="ECO:0000313" key="3">
    <source>
        <dbReference type="EMBL" id="OGY34681.1"/>
    </source>
</evidence>
<dbReference type="Pfam" id="PF01381">
    <property type="entry name" value="HTH_3"/>
    <property type="match status" value="1"/>
</dbReference>
<evidence type="ECO:0000313" key="4">
    <source>
        <dbReference type="Proteomes" id="UP000177528"/>
    </source>
</evidence>
<comment type="caution">
    <text evidence="3">The sequence shown here is derived from an EMBL/GenBank/DDBJ whole genome shotgun (WGS) entry which is preliminary data.</text>
</comment>
<evidence type="ECO:0000259" key="2">
    <source>
        <dbReference type="PROSITE" id="PS50943"/>
    </source>
</evidence>
<dbReference type="PANTHER" id="PTHR46558">
    <property type="entry name" value="TRACRIPTIONAL REGULATORY PROTEIN-RELATED-RELATED"/>
    <property type="match status" value="1"/>
</dbReference>
<gene>
    <name evidence="3" type="ORF">A3D99_05070</name>
</gene>
<dbReference type="Proteomes" id="UP000177528">
    <property type="component" value="Unassembled WGS sequence"/>
</dbReference>
<dbReference type="PANTHER" id="PTHR46558:SF14">
    <property type="entry name" value="HTH-TYPE TRANSCRIPTIONAL REGULATOR ANSR"/>
    <property type="match status" value="1"/>
</dbReference>
<keyword evidence="1" id="KW-0238">DNA-binding</keyword>
<dbReference type="EMBL" id="MHHR01000011">
    <property type="protein sequence ID" value="OGY34681.1"/>
    <property type="molecule type" value="Genomic_DNA"/>
</dbReference>
<sequence length="230" mass="26477">MNMYIQKVKELRIEKKLSQEQVAQVIGVSRPTYTAIEAGKQELSLDEAKKLATLFGIGVDELLSGVIPNMEKYKHMILAYLRMNVSEDGKIPKTKLAKLLYLADFAWFYDNLESMSGMQYRKITFGPVPDAFFRAIDELEESGKITIEHKNTEGKEMFLISESDSNKNEKIQTLSEGESALMKKIAKKWKDKKTNEIVNFTHNQLPYFLCRENELIPYELITQEDSALVY</sequence>
<dbReference type="InterPro" id="IPR010982">
    <property type="entry name" value="Lambda_DNA-bd_dom_sf"/>
</dbReference>
<name>A0A1G1X4F7_9BACT</name>
<protein>
    <recommendedName>
        <fullName evidence="2">HTH cro/C1-type domain-containing protein</fullName>
    </recommendedName>
</protein>
<dbReference type="GO" id="GO:0003677">
    <property type="term" value="F:DNA binding"/>
    <property type="evidence" value="ECO:0007669"/>
    <property type="project" value="UniProtKB-KW"/>
</dbReference>
<organism evidence="3 4">
    <name type="scientific">Candidatus Andersenbacteria bacterium RIFCSPHIGHO2_12_FULL_45_11</name>
    <dbReference type="NCBI Taxonomy" id="1797281"/>
    <lineage>
        <taxon>Bacteria</taxon>
        <taxon>Candidatus Anderseniibacteriota</taxon>
    </lineage>
</organism>
<dbReference type="AlphaFoldDB" id="A0A1G1X4F7"/>
<feature type="domain" description="HTH cro/C1-type" evidence="2">
    <location>
        <begin position="8"/>
        <end position="62"/>
    </location>
</feature>
<dbReference type="SMART" id="SM00530">
    <property type="entry name" value="HTH_XRE"/>
    <property type="match status" value="1"/>
</dbReference>
<dbReference type="Pfam" id="PF13274">
    <property type="entry name" value="SocA_Panacea"/>
    <property type="match status" value="1"/>
</dbReference>
<dbReference type="InterPro" id="IPR001387">
    <property type="entry name" value="Cro/C1-type_HTH"/>
</dbReference>
<dbReference type="PROSITE" id="PS50943">
    <property type="entry name" value="HTH_CROC1"/>
    <property type="match status" value="1"/>
</dbReference>
<proteinExistence type="predicted"/>
<reference evidence="3 4" key="1">
    <citation type="journal article" date="2016" name="Nat. Commun.">
        <title>Thousands of microbial genomes shed light on interconnected biogeochemical processes in an aquifer system.</title>
        <authorList>
            <person name="Anantharaman K."/>
            <person name="Brown C.T."/>
            <person name="Hug L.A."/>
            <person name="Sharon I."/>
            <person name="Castelle C.J."/>
            <person name="Probst A.J."/>
            <person name="Thomas B.C."/>
            <person name="Singh A."/>
            <person name="Wilkins M.J."/>
            <person name="Karaoz U."/>
            <person name="Brodie E.L."/>
            <person name="Williams K.H."/>
            <person name="Hubbard S.S."/>
            <person name="Banfield J.F."/>
        </authorList>
    </citation>
    <scope>NUCLEOTIDE SEQUENCE [LARGE SCALE GENOMIC DNA]</scope>
</reference>